<proteinExistence type="predicted"/>
<evidence type="ECO:0000313" key="3">
    <source>
        <dbReference type="Proteomes" id="UP000319776"/>
    </source>
</evidence>
<dbReference type="EMBL" id="VFSS01000002">
    <property type="protein sequence ID" value="TPE57723.1"/>
    <property type="molecule type" value="Genomic_DNA"/>
</dbReference>
<dbReference type="RefSeq" id="WP_140781108.1">
    <property type="nucleotide sequence ID" value="NZ_VFSS01000002.1"/>
</dbReference>
<comment type="caution">
    <text evidence="2">The sequence shown here is derived from an EMBL/GenBank/DDBJ whole genome shotgun (WGS) entry which is preliminary data.</text>
</comment>
<dbReference type="OrthoDB" id="9783963at2"/>
<protein>
    <submittedName>
        <fullName evidence="2">Uncharacterized protein</fullName>
    </submittedName>
</protein>
<accession>A0A501XBI9</accession>
<keyword evidence="1" id="KW-1133">Transmembrane helix</keyword>
<keyword evidence="1" id="KW-0812">Transmembrane</keyword>
<name>A0A501XBI9_9BACT</name>
<evidence type="ECO:0000313" key="2">
    <source>
        <dbReference type="EMBL" id="TPE57723.1"/>
    </source>
</evidence>
<sequence length="342" mass="37474">MSKINKKPAIILGGIGAFAGAVALGFGIGFGLHTTPAQKQKEIVNNTSELFQNLNLSNVSSEEKKTQFANGVQAWLKKTVTKTEEGKEPVEEEVGKLKNVENILNSLKETFESKITNNELMEVMQAYEGLQSPLDNIQLEILKTVLEKNDVKSGKGLEEVKAILTPAYITKFVKGETLPASQEGQEPEVVLGFADKLKDLKDNEGVKAAINAALEDLDTNEATKGIASLEVVKKAINEYIYGTEEKPSAFDKLSESLKSLDFEELLKKGYHSIYSEIQKPFGELIDGLKAVVSKSNDIIEEEKEAIKNVAGKYLTALQDMLIKSFSNFESELVDLAAVLDVL</sequence>
<keyword evidence="1" id="KW-0472">Membrane</keyword>
<evidence type="ECO:0000256" key="1">
    <source>
        <dbReference type="SAM" id="Phobius"/>
    </source>
</evidence>
<feature type="transmembrane region" description="Helical" evidence="1">
    <location>
        <begin position="9"/>
        <end position="32"/>
    </location>
</feature>
<reference evidence="2 3" key="1">
    <citation type="submission" date="2019-06" db="EMBL/GenBank/DDBJ databases">
        <title>Mycoplasma falconis type strain whole genome sequence.</title>
        <authorList>
            <person name="Spergser J."/>
        </authorList>
    </citation>
    <scope>NUCLEOTIDE SEQUENCE [LARGE SCALE GENOMIC DNA]</scope>
    <source>
        <strain evidence="2 3">ATCC 51372</strain>
    </source>
</reference>
<organism evidence="2 3">
    <name type="scientific">[Mycoplasma] falconis</name>
    <dbReference type="NCBI Taxonomy" id="92403"/>
    <lineage>
        <taxon>Bacteria</taxon>
        <taxon>Bacillati</taxon>
        <taxon>Mycoplasmatota</taxon>
        <taxon>Mycoplasmoidales</taxon>
        <taxon>Metamycoplasmataceae</taxon>
        <taxon>Metamycoplasma</taxon>
    </lineage>
</organism>
<dbReference type="AlphaFoldDB" id="A0A501XBI9"/>
<gene>
    <name evidence="2" type="ORF">FJO69_00805</name>
</gene>
<dbReference type="Proteomes" id="UP000319776">
    <property type="component" value="Unassembled WGS sequence"/>
</dbReference>
<keyword evidence="3" id="KW-1185">Reference proteome</keyword>